<dbReference type="EMBL" id="LSRQ01000259">
    <property type="protein sequence ID" value="OAY84148.1"/>
    <property type="molecule type" value="Genomic_DNA"/>
</dbReference>
<proteinExistence type="predicted"/>
<evidence type="ECO:0000313" key="2">
    <source>
        <dbReference type="Proteomes" id="UP000092600"/>
    </source>
</evidence>
<dbReference type="Proteomes" id="UP000092600">
    <property type="component" value="Unassembled WGS sequence"/>
</dbReference>
<dbReference type="AlphaFoldDB" id="A0A199W4N9"/>
<organism evidence="1 2">
    <name type="scientific">Ananas comosus</name>
    <name type="common">Pineapple</name>
    <name type="synonym">Ananas ananas</name>
    <dbReference type="NCBI Taxonomy" id="4615"/>
    <lineage>
        <taxon>Eukaryota</taxon>
        <taxon>Viridiplantae</taxon>
        <taxon>Streptophyta</taxon>
        <taxon>Embryophyta</taxon>
        <taxon>Tracheophyta</taxon>
        <taxon>Spermatophyta</taxon>
        <taxon>Magnoliopsida</taxon>
        <taxon>Liliopsida</taxon>
        <taxon>Poales</taxon>
        <taxon>Bromeliaceae</taxon>
        <taxon>Bromelioideae</taxon>
        <taxon>Ananas</taxon>
    </lineage>
</organism>
<protein>
    <submittedName>
        <fullName evidence="1">Uncharacterized protein</fullName>
    </submittedName>
</protein>
<reference evidence="1 2" key="1">
    <citation type="journal article" date="2016" name="DNA Res.">
        <title>The draft genome of MD-2 pineapple using hybrid error correction of long reads.</title>
        <authorList>
            <person name="Redwan R.M."/>
            <person name="Saidin A."/>
            <person name="Kumar S.V."/>
        </authorList>
    </citation>
    <scope>NUCLEOTIDE SEQUENCE [LARGE SCALE GENOMIC DNA]</scope>
    <source>
        <strain evidence="2">cv. MD2</strain>
        <tissue evidence="1">Leaf</tissue>
    </source>
</reference>
<comment type="caution">
    <text evidence="1">The sequence shown here is derived from an EMBL/GenBank/DDBJ whole genome shotgun (WGS) entry which is preliminary data.</text>
</comment>
<accession>A0A199W4N9</accession>
<evidence type="ECO:0000313" key="1">
    <source>
        <dbReference type="EMBL" id="OAY84148.1"/>
    </source>
</evidence>
<gene>
    <name evidence="1" type="ORF">ACMD2_19700</name>
</gene>
<sequence length="129" mass="14829">MVLVIQGRAKEPVARRHDHVVEIFDLGRPVRIGLVQVEIEEAGQGRALRVRFYGPNQRRHIKDCIWFLPTESPRNARDLPPTSSRNCAGLKTGSSHPSGLHRHFMNPSSGRPNFMQFWWSWIAQHVPFV</sequence>
<name>A0A199W4N9_ANACO</name>